<organism evidence="2 3">
    <name type="scientific">Plesiocystis pacifica SIR-1</name>
    <dbReference type="NCBI Taxonomy" id="391625"/>
    <lineage>
        <taxon>Bacteria</taxon>
        <taxon>Pseudomonadati</taxon>
        <taxon>Myxococcota</taxon>
        <taxon>Polyangia</taxon>
        <taxon>Nannocystales</taxon>
        <taxon>Nannocystaceae</taxon>
        <taxon>Plesiocystis</taxon>
    </lineage>
</organism>
<accession>A6GH15</accession>
<feature type="binding site" evidence="1">
    <location>
        <position position="323"/>
    </location>
    <ligand>
        <name>substrate</name>
    </ligand>
</feature>
<dbReference type="InterPro" id="IPR037217">
    <property type="entry name" value="Trp/Indoleamine_2_3_dOase-like"/>
</dbReference>
<keyword evidence="1 2" id="KW-0223">Dioxygenase</keyword>
<dbReference type="AlphaFoldDB" id="A6GH15"/>
<dbReference type="PANTHER" id="PTHR10138:SF0">
    <property type="entry name" value="TRYPTOPHAN 2,3-DIOXYGENASE"/>
    <property type="match status" value="1"/>
</dbReference>
<protein>
    <recommendedName>
        <fullName evidence="1">Tryptophan 2,3-dioxygenase</fullName>
        <shortName evidence="1">TDO</shortName>
        <ecNumber evidence="1">1.13.11.11</ecNumber>
    </recommendedName>
    <alternativeName>
        <fullName evidence="1">Tryptamin 2,3-dioxygenase</fullName>
    </alternativeName>
    <alternativeName>
        <fullName evidence="1">Tryptophan oxygenase</fullName>
        <shortName evidence="1">TO</shortName>
        <shortName evidence="1">TRPO</shortName>
    </alternativeName>
    <alternativeName>
        <fullName evidence="1">Tryptophan pyrrolase</fullName>
    </alternativeName>
    <alternativeName>
        <fullName evidence="1">Tryptophanase</fullName>
    </alternativeName>
</protein>
<evidence type="ECO:0000313" key="2">
    <source>
        <dbReference type="EMBL" id="EDM74847.1"/>
    </source>
</evidence>
<dbReference type="STRING" id="391625.PPSIR1_31098"/>
<dbReference type="PANTHER" id="PTHR10138">
    <property type="entry name" value="TRYPTOPHAN 2,3-DIOXYGENASE"/>
    <property type="match status" value="1"/>
</dbReference>
<feature type="binding site" description="axial binding residue" evidence="1">
    <location>
        <position position="309"/>
    </location>
    <ligand>
        <name>heme</name>
        <dbReference type="ChEBI" id="CHEBI:30413"/>
    </ligand>
    <ligandPart>
        <name>Fe</name>
        <dbReference type="ChEBI" id="CHEBI:18248"/>
    </ligandPart>
</feature>
<comment type="subunit">
    <text evidence="1">Homotetramer.</text>
</comment>
<feature type="binding site" evidence="1">
    <location>
        <position position="104"/>
    </location>
    <ligand>
        <name>substrate</name>
    </ligand>
</feature>
<dbReference type="InterPro" id="IPR004981">
    <property type="entry name" value="Trp_2_3_dOase"/>
</dbReference>
<dbReference type="eggNOG" id="COG3483">
    <property type="taxonomic scope" value="Bacteria"/>
</dbReference>
<dbReference type="Gene3D" id="1.10.287.3810">
    <property type="match status" value="1"/>
</dbReference>
<comment type="caution">
    <text evidence="2">The sequence shown here is derived from an EMBL/GenBank/DDBJ whole genome shotgun (WGS) entry which is preliminary data.</text>
</comment>
<feature type="binding site" evidence="1">
    <location>
        <position position="108"/>
    </location>
    <ligand>
        <name>substrate</name>
    </ligand>
</feature>
<comment type="function">
    <text evidence="1">Heme-dependent dioxygenase that catalyzes the oxidative cleavage of the L-tryptophan (L-Trp) pyrrole ring and converts L-tryptophan to N-formyl-L-kynurenine. Catalyzes the oxidative cleavage of the indole moiety.</text>
</comment>
<dbReference type="Proteomes" id="UP000005801">
    <property type="component" value="Unassembled WGS sequence"/>
</dbReference>
<keyword evidence="3" id="KW-1185">Reference proteome</keyword>
<gene>
    <name evidence="1" type="primary">kynA</name>
    <name evidence="2" type="ORF">PPSIR1_31098</name>
</gene>
<sequence length="378" mass="43299">MPAKPMTYWNYIKVEELLALQSGLEGEDTMRNDEVMFVVVHQIDELWFKLALRELVLIRDLFAQRHVAEQSLSSAVRGLRRTVLLFGQVASHFALMETLTTRDYLAFRDKLYPASGFQSAQLREIEIIMGLQSADRIPLGHETYLRALQNPDGSPSPASRRVQARLEDLPSLRVALDEWLYRTPIDGSLPDDIGDEEHVRGVAEGFIEAHAREIDRNRQRAMSEALTPEDRERLDARYLREAESTRAFLLAEDLPEDTSADERSRRARIRAALLFIESYRELPLLAWPREVIDSIVALEQAFVIFRQRHARMVERVIGRRTGTGGSAGVEYLDQTALKYRVFRDVWAVRTLLLRQSALPELQNPSYYGFVAADDDTNA</sequence>
<dbReference type="GO" id="GO:0019442">
    <property type="term" value="P:L-tryptophan catabolic process to acetyl-CoA"/>
    <property type="evidence" value="ECO:0007669"/>
    <property type="project" value="TreeGrafter"/>
</dbReference>
<dbReference type="HAMAP" id="MF_01972">
    <property type="entry name" value="T23O"/>
    <property type="match status" value="1"/>
</dbReference>
<dbReference type="GO" id="GO:0020037">
    <property type="term" value="F:heme binding"/>
    <property type="evidence" value="ECO:0007669"/>
    <property type="project" value="UniProtKB-UniRule"/>
</dbReference>
<evidence type="ECO:0000313" key="3">
    <source>
        <dbReference type="Proteomes" id="UP000005801"/>
    </source>
</evidence>
<name>A6GH15_9BACT</name>
<evidence type="ECO:0000256" key="1">
    <source>
        <dbReference type="HAMAP-Rule" id="MF_01972"/>
    </source>
</evidence>
<keyword evidence="1" id="KW-0823">Tryptophan catabolism</keyword>
<proteinExistence type="inferred from homology"/>
<dbReference type="UniPathway" id="UPA00333">
    <property type="reaction ID" value="UER00453"/>
</dbReference>
<dbReference type="SUPFAM" id="SSF140959">
    <property type="entry name" value="Indolic compounds 2,3-dioxygenase-like"/>
    <property type="match status" value="1"/>
</dbReference>
<dbReference type="EC" id="1.13.11.11" evidence="1"/>
<dbReference type="RefSeq" id="WP_006976003.1">
    <property type="nucleotide sequence ID" value="NZ_ABCS01000113.1"/>
</dbReference>
<reference evidence="2 3" key="1">
    <citation type="submission" date="2007-06" db="EMBL/GenBank/DDBJ databases">
        <authorList>
            <person name="Shimkets L."/>
            <person name="Ferriera S."/>
            <person name="Johnson J."/>
            <person name="Kravitz S."/>
            <person name="Beeson K."/>
            <person name="Sutton G."/>
            <person name="Rogers Y.-H."/>
            <person name="Friedman R."/>
            <person name="Frazier M."/>
            <person name="Venter J.C."/>
        </authorList>
    </citation>
    <scope>NUCLEOTIDE SEQUENCE [LARGE SCALE GENOMIC DNA]</scope>
    <source>
        <strain evidence="2 3">SIR-1</strain>
    </source>
</reference>
<dbReference type="Pfam" id="PF03301">
    <property type="entry name" value="Trp_dioxygenase"/>
    <property type="match status" value="1"/>
</dbReference>
<keyword evidence="1" id="KW-0560">Oxidoreductase</keyword>
<dbReference type="GO" id="GO:0004833">
    <property type="term" value="F:L-tryptophan 2,3-dioxygenase activity"/>
    <property type="evidence" value="ECO:0007669"/>
    <property type="project" value="UniProtKB-UniRule"/>
</dbReference>
<keyword evidence="1" id="KW-0479">Metal-binding</keyword>
<comment type="cofactor">
    <cofactor evidence="1">
        <name>heme</name>
        <dbReference type="ChEBI" id="CHEBI:30413"/>
    </cofactor>
    <text evidence="1">Binds 1 heme group per subunit.</text>
</comment>
<keyword evidence="1" id="KW-0408">Iron</keyword>
<comment type="catalytic activity">
    <reaction evidence="1">
        <text>L-tryptophan + O2 = N-formyl-L-kynurenine</text>
        <dbReference type="Rhea" id="RHEA:24536"/>
        <dbReference type="ChEBI" id="CHEBI:15379"/>
        <dbReference type="ChEBI" id="CHEBI:57912"/>
        <dbReference type="ChEBI" id="CHEBI:58629"/>
        <dbReference type="EC" id="1.13.11.11"/>
    </reaction>
</comment>
<dbReference type="GO" id="GO:0046872">
    <property type="term" value="F:metal ion binding"/>
    <property type="evidence" value="ECO:0007669"/>
    <property type="project" value="UniProtKB-KW"/>
</dbReference>
<keyword evidence="1" id="KW-0349">Heme</keyword>
<dbReference type="GO" id="GO:0019441">
    <property type="term" value="P:L-tryptophan catabolic process to kynurenine"/>
    <property type="evidence" value="ECO:0007669"/>
    <property type="project" value="UniProtKB-UniRule"/>
</dbReference>
<feature type="binding site" evidence="1">
    <location>
        <begin position="37"/>
        <end position="41"/>
    </location>
    <ligand>
        <name>substrate</name>
    </ligand>
</feature>
<dbReference type="EMBL" id="ABCS01000113">
    <property type="protein sequence ID" value="EDM74847.1"/>
    <property type="molecule type" value="Genomic_DNA"/>
</dbReference>
<dbReference type="Gene3D" id="1.20.58.480">
    <property type="match status" value="1"/>
</dbReference>
<comment type="pathway">
    <text evidence="1">Amino-acid degradation; L-tryptophan degradation via kynurenine pathway; L-kynurenine from L-tryptophan: step 1/2.</text>
</comment>
<comment type="similarity">
    <text evidence="1">Belongs to the tryptophan 2,3-dioxygenase family.</text>
</comment>